<dbReference type="SUPFAM" id="SSF53383">
    <property type="entry name" value="PLP-dependent transferases"/>
    <property type="match status" value="1"/>
</dbReference>
<comment type="similarity">
    <text evidence="2">Belongs to the class-V pyridoxal-phosphate-dependent aminotransferase family. NifS/IscS subfamily.</text>
</comment>
<evidence type="ECO:0000256" key="1">
    <source>
        <dbReference type="ARBA" id="ARBA00001933"/>
    </source>
</evidence>
<dbReference type="GO" id="GO:0046872">
    <property type="term" value="F:metal ion binding"/>
    <property type="evidence" value="ECO:0007669"/>
    <property type="project" value="UniProtKB-KW"/>
</dbReference>
<dbReference type="FunFam" id="3.40.640.10:FF:000084">
    <property type="entry name" value="IscS-like cysteine desulfurase"/>
    <property type="match status" value="1"/>
</dbReference>
<proteinExistence type="inferred from homology"/>
<organism evidence="8 9">
    <name type="scientific">Neobacillus bataviensis</name>
    <dbReference type="NCBI Taxonomy" id="220685"/>
    <lineage>
        <taxon>Bacteria</taxon>
        <taxon>Bacillati</taxon>
        <taxon>Bacillota</taxon>
        <taxon>Bacilli</taxon>
        <taxon>Bacillales</taxon>
        <taxon>Bacillaceae</taxon>
        <taxon>Neobacillus</taxon>
    </lineage>
</organism>
<dbReference type="Proteomes" id="UP000319671">
    <property type="component" value="Unassembled WGS sequence"/>
</dbReference>
<keyword evidence="3" id="KW-0479">Metal-binding</keyword>
<name>A0A561DHF6_9BACI</name>
<gene>
    <name evidence="8" type="ORF">FB550_104230</name>
</gene>
<dbReference type="Gene3D" id="1.10.260.50">
    <property type="match status" value="1"/>
</dbReference>
<dbReference type="InterPro" id="IPR015421">
    <property type="entry name" value="PyrdxlP-dep_Trfase_major"/>
</dbReference>
<evidence type="ECO:0000256" key="3">
    <source>
        <dbReference type="ARBA" id="ARBA00022723"/>
    </source>
</evidence>
<dbReference type="AlphaFoldDB" id="A0A561DHF6"/>
<comment type="caution">
    <text evidence="8">The sequence shown here is derived from an EMBL/GenBank/DDBJ whole genome shotgun (WGS) entry which is preliminary data.</text>
</comment>
<protein>
    <submittedName>
        <fullName evidence="8">Cysteine desulfurase</fullName>
    </submittedName>
</protein>
<evidence type="ECO:0000256" key="4">
    <source>
        <dbReference type="ARBA" id="ARBA00022898"/>
    </source>
</evidence>
<feature type="domain" description="Aminotransferase class V" evidence="7">
    <location>
        <begin position="2"/>
        <end position="362"/>
    </location>
</feature>
<comment type="cofactor">
    <cofactor evidence="1">
        <name>pyridoxal 5'-phosphate</name>
        <dbReference type="ChEBI" id="CHEBI:597326"/>
    </cofactor>
</comment>
<dbReference type="InterPro" id="IPR015422">
    <property type="entry name" value="PyrdxlP-dep_Trfase_small"/>
</dbReference>
<evidence type="ECO:0000256" key="6">
    <source>
        <dbReference type="ARBA" id="ARBA00023014"/>
    </source>
</evidence>
<keyword evidence="4" id="KW-0663">Pyridoxal phosphate</keyword>
<evidence type="ECO:0000256" key="2">
    <source>
        <dbReference type="ARBA" id="ARBA00006490"/>
    </source>
</evidence>
<keyword evidence="9" id="KW-1185">Reference proteome</keyword>
<dbReference type="Gene3D" id="3.40.640.10">
    <property type="entry name" value="Type I PLP-dependent aspartate aminotransferase-like (Major domain)"/>
    <property type="match status" value="1"/>
</dbReference>
<keyword evidence="6" id="KW-0411">Iron-sulfur</keyword>
<keyword evidence="5" id="KW-0408">Iron</keyword>
<evidence type="ECO:0000256" key="5">
    <source>
        <dbReference type="ARBA" id="ARBA00023004"/>
    </source>
</evidence>
<evidence type="ECO:0000259" key="7">
    <source>
        <dbReference type="Pfam" id="PF00266"/>
    </source>
</evidence>
<evidence type="ECO:0000313" key="9">
    <source>
        <dbReference type="Proteomes" id="UP000319671"/>
    </source>
</evidence>
<dbReference type="InterPro" id="IPR016454">
    <property type="entry name" value="Cysteine_dSase"/>
</dbReference>
<dbReference type="RefSeq" id="WP_144564552.1">
    <property type="nucleotide sequence ID" value="NZ_VIVN01000004.1"/>
</dbReference>
<dbReference type="EMBL" id="VIVN01000004">
    <property type="protein sequence ID" value="TWE02679.1"/>
    <property type="molecule type" value="Genomic_DNA"/>
</dbReference>
<accession>A0A561DHF6</accession>
<dbReference type="Gene3D" id="3.90.1150.10">
    <property type="entry name" value="Aspartate Aminotransferase, domain 1"/>
    <property type="match status" value="1"/>
</dbReference>
<dbReference type="PANTHER" id="PTHR11601">
    <property type="entry name" value="CYSTEINE DESULFURYLASE FAMILY MEMBER"/>
    <property type="match status" value="1"/>
</dbReference>
<dbReference type="PANTHER" id="PTHR11601:SF50">
    <property type="entry name" value="CYSTEINE DESULFURASE ISCS 2-RELATED"/>
    <property type="match status" value="1"/>
</dbReference>
<reference evidence="8 9" key="1">
    <citation type="submission" date="2019-06" db="EMBL/GenBank/DDBJ databases">
        <title>Sorghum-associated microbial communities from plants grown in Nebraska, USA.</title>
        <authorList>
            <person name="Schachtman D."/>
        </authorList>
    </citation>
    <scope>NUCLEOTIDE SEQUENCE [LARGE SCALE GENOMIC DNA]</scope>
    <source>
        <strain evidence="8 9">2482</strain>
    </source>
</reference>
<dbReference type="GO" id="GO:0031071">
    <property type="term" value="F:cysteine desulfurase activity"/>
    <property type="evidence" value="ECO:0007669"/>
    <property type="project" value="UniProtKB-ARBA"/>
</dbReference>
<dbReference type="GO" id="GO:0051536">
    <property type="term" value="F:iron-sulfur cluster binding"/>
    <property type="evidence" value="ECO:0007669"/>
    <property type="project" value="UniProtKB-KW"/>
</dbReference>
<dbReference type="InterPro" id="IPR015424">
    <property type="entry name" value="PyrdxlP-dep_Trfase"/>
</dbReference>
<sequence>MIYFDNSATTKPYKEVLESFLTVSSEYFGNPSSLHSIGGQAERLLTQARDQVAKLLKVRPAEIYFTSGGTESNNMAIKGAAQLNRNKGRHIITSSVEHASVLAVMEQLSGEGFDITYLPVDQNGRVSVDDIDKAIRKDTILISIMQVNNEVGTIQPIAEIGELLKKHPNILFHVDSVQAIGKVSLSLYKNRVDFCSLSAHKFHGLKGTGVLFVREGARLAPLLSGGNQERKMRSGTENVAGFVALAKALRITMGKSELGITNMKKIQSSLRKELNEIEGVNIHTPLEGAAPNILNFSLEGIKSEVFIHALEQEGVFVSTTSACSSKKKSPSKTLLAMGIAEKLADSSIRISLTFDNTEEEARAVITAIKKCANQLRKVMK</sequence>
<dbReference type="InterPro" id="IPR000192">
    <property type="entry name" value="Aminotrans_V_dom"/>
</dbReference>
<dbReference type="NCBIfam" id="NF002806">
    <property type="entry name" value="PRK02948.1"/>
    <property type="match status" value="1"/>
</dbReference>
<evidence type="ECO:0000313" key="8">
    <source>
        <dbReference type="EMBL" id="TWE02679.1"/>
    </source>
</evidence>
<dbReference type="PIRSF" id="PIRSF005572">
    <property type="entry name" value="NifS"/>
    <property type="match status" value="1"/>
</dbReference>
<dbReference type="Pfam" id="PF00266">
    <property type="entry name" value="Aminotran_5"/>
    <property type="match status" value="1"/>
</dbReference>